<protein>
    <recommendedName>
        <fullName evidence="4">Lipoprotein</fullName>
    </recommendedName>
</protein>
<comment type="caution">
    <text evidence="2">The sequence shown here is derived from an EMBL/GenBank/DDBJ whole genome shotgun (WGS) entry which is preliminary data.</text>
</comment>
<dbReference type="EMBL" id="BSFN01000002">
    <property type="protein sequence ID" value="GLK88041.1"/>
    <property type="molecule type" value="Genomic_DNA"/>
</dbReference>
<accession>A0A9W6K4E4</accession>
<organism evidence="2 3">
    <name type="scientific">Pseudomonas turukhanskensis</name>
    <dbReference type="NCBI Taxonomy" id="1806536"/>
    <lineage>
        <taxon>Bacteria</taxon>
        <taxon>Pseudomonadati</taxon>
        <taxon>Pseudomonadota</taxon>
        <taxon>Gammaproteobacteria</taxon>
        <taxon>Pseudomonadales</taxon>
        <taxon>Pseudomonadaceae</taxon>
        <taxon>Pseudomonas</taxon>
    </lineage>
</organism>
<sequence length="150" mass="15833">MKRIVYPLTMALAVLTCSPLTFAACIITTPPQGWAPDAARWDGDCAGTLAEGLGVLKEQQGATVKRLFFGQAHKGELAVGVIDAPEQGFIAGRFARGSVLPTEDRQTVLDAFETAAQAASAAAARFDKAGNAASASFYRGKEKALREQMD</sequence>
<evidence type="ECO:0008006" key="4">
    <source>
        <dbReference type="Google" id="ProtNLM"/>
    </source>
</evidence>
<evidence type="ECO:0000313" key="3">
    <source>
        <dbReference type="Proteomes" id="UP001143328"/>
    </source>
</evidence>
<evidence type="ECO:0000256" key="1">
    <source>
        <dbReference type="SAM" id="SignalP"/>
    </source>
</evidence>
<reference evidence="2" key="1">
    <citation type="journal article" date="2014" name="Int. J. Syst. Evol. Microbiol.">
        <title>Complete genome sequence of Corynebacterium casei LMG S-19264T (=DSM 44701T), isolated from a smear-ripened cheese.</title>
        <authorList>
            <consortium name="US DOE Joint Genome Institute (JGI-PGF)"/>
            <person name="Walter F."/>
            <person name="Albersmeier A."/>
            <person name="Kalinowski J."/>
            <person name="Ruckert C."/>
        </authorList>
    </citation>
    <scope>NUCLEOTIDE SEQUENCE</scope>
    <source>
        <strain evidence="2">VKM B-2935</strain>
    </source>
</reference>
<proteinExistence type="predicted"/>
<gene>
    <name evidence="2" type="ORF">GCM10017655_11030</name>
</gene>
<feature type="signal peptide" evidence="1">
    <location>
        <begin position="1"/>
        <end position="23"/>
    </location>
</feature>
<dbReference type="Proteomes" id="UP001143328">
    <property type="component" value="Unassembled WGS sequence"/>
</dbReference>
<dbReference type="AlphaFoldDB" id="A0A9W6K4E4"/>
<dbReference type="PROSITE" id="PS51257">
    <property type="entry name" value="PROKAR_LIPOPROTEIN"/>
    <property type="match status" value="1"/>
</dbReference>
<keyword evidence="1" id="KW-0732">Signal</keyword>
<evidence type="ECO:0000313" key="2">
    <source>
        <dbReference type="EMBL" id="GLK88041.1"/>
    </source>
</evidence>
<name>A0A9W6K4E4_9PSED</name>
<reference evidence="2" key="2">
    <citation type="submission" date="2023-01" db="EMBL/GenBank/DDBJ databases">
        <authorList>
            <person name="Sun Q."/>
            <person name="Evtushenko L."/>
        </authorList>
    </citation>
    <scope>NUCLEOTIDE SEQUENCE</scope>
    <source>
        <strain evidence="2">VKM B-2935</strain>
    </source>
</reference>
<keyword evidence="3" id="KW-1185">Reference proteome</keyword>
<dbReference type="RefSeq" id="WP_271194268.1">
    <property type="nucleotide sequence ID" value="NZ_BSFN01000002.1"/>
</dbReference>
<feature type="chain" id="PRO_5040922261" description="Lipoprotein" evidence="1">
    <location>
        <begin position="24"/>
        <end position="150"/>
    </location>
</feature>